<feature type="transmembrane region" description="Helical" evidence="1">
    <location>
        <begin position="158"/>
        <end position="178"/>
    </location>
</feature>
<feature type="transmembrane region" description="Helical" evidence="1">
    <location>
        <begin position="82"/>
        <end position="102"/>
    </location>
</feature>
<feature type="transmembrane region" description="Helical" evidence="1">
    <location>
        <begin position="108"/>
        <end position="128"/>
    </location>
</feature>
<feature type="transmembrane region" description="Helical" evidence="1">
    <location>
        <begin position="42"/>
        <end position="61"/>
    </location>
</feature>
<accession>A0A7K3VBV5</accession>
<dbReference type="Proteomes" id="UP000471705">
    <property type="component" value="Unassembled WGS sequence"/>
</dbReference>
<keyword evidence="1" id="KW-0472">Membrane</keyword>
<proteinExistence type="predicted"/>
<evidence type="ECO:0000313" key="2">
    <source>
        <dbReference type="EMBL" id="NEK14649.1"/>
    </source>
</evidence>
<sequence length="254" mass="26709">MLGETISFIRRNLSFVCFFVAISCAIVIFAEYSDRSGGGSTQYFVVLYFGYCVQNTILNGAGGVLQINRGMVGFGSYLWKNLLILLVVMGIGIGVPLAFGAASFSTGVFLLLCGGLLAIIYPLLLALVGTWPTAGIAGSTSGLADAFARGRHGFVPTFLRLFAGIVFPAVTSFLLIVMAASMSYEADAVFQGGKLNLIALGLLIVSKCLETLGICYASIVLARKFQISEAARPSTGGGFQGTISATSDISKIFQ</sequence>
<name>A0A7K3VBV5_RHILE</name>
<keyword evidence="1" id="KW-1133">Transmembrane helix</keyword>
<organism evidence="2 3">
    <name type="scientific">Rhizobium leguminosarum</name>
    <dbReference type="NCBI Taxonomy" id="384"/>
    <lineage>
        <taxon>Bacteria</taxon>
        <taxon>Pseudomonadati</taxon>
        <taxon>Pseudomonadota</taxon>
        <taxon>Alphaproteobacteria</taxon>
        <taxon>Hyphomicrobiales</taxon>
        <taxon>Rhizobiaceae</taxon>
        <taxon>Rhizobium/Agrobacterium group</taxon>
        <taxon>Rhizobium</taxon>
    </lineage>
</organism>
<gene>
    <name evidence="2" type="ORF">GR257_07240</name>
</gene>
<keyword evidence="1" id="KW-0812">Transmembrane</keyword>
<feature type="transmembrane region" description="Helical" evidence="1">
    <location>
        <begin position="12"/>
        <end position="30"/>
    </location>
</feature>
<reference evidence="2 3" key="1">
    <citation type="submission" date="2019-12" db="EMBL/GenBank/DDBJ databases">
        <title>Rhizobium genotypes associated with high levels of biological nitrogen fixation by grain legumes in a temperate-maritime cropping system.</title>
        <authorList>
            <person name="Maluk M."/>
            <person name="Francesc Ferrando Molina F."/>
            <person name="Lopez Del Egido L."/>
            <person name="Lafos M."/>
            <person name="Langarica-Fuentes A."/>
            <person name="Gebre Yohannes G."/>
            <person name="Young M.W."/>
            <person name="Martin P."/>
            <person name="Gantlett R."/>
            <person name="Kenicer G."/>
            <person name="Hawes C."/>
            <person name="Begg G.S."/>
            <person name="Quilliam R.S."/>
            <person name="Squire G.R."/>
            <person name="Poole P.S."/>
            <person name="Young P.W."/>
            <person name="Iannetta P.M."/>
            <person name="James E.K."/>
        </authorList>
    </citation>
    <scope>NUCLEOTIDE SEQUENCE [LARGE SCALE GENOMIC DNA]</scope>
    <source>
        <strain evidence="2 3">JHI54</strain>
    </source>
</reference>
<dbReference type="EMBL" id="WUFV01000003">
    <property type="protein sequence ID" value="NEK14649.1"/>
    <property type="molecule type" value="Genomic_DNA"/>
</dbReference>
<protein>
    <submittedName>
        <fullName evidence="2">Uncharacterized protein</fullName>
    </submittedName>
</protein>
<evidence type="ECO:0000256" key="1">
    <source>
        <dbReference type="SAM" id="Phobius"/>
    </source>
</evidence>
<dbReference type="AlphaFoldDB" id="A0A7K3VBV5"/>
<feature type="transmembrane region" description="Helical" evidence="1">
    <location>
        <begin position="198"/>
        <end position="222"/>
    </location>
</feature>
<evidence type="ECO:0000313" key="3">
    <source>
        <dbReference type="Proteomes" id="UP000471705"/>
    </source>
</evidence>
<comment type="caution">
    <text evidence="2">The sequence shown here is derived from an EMBL/GenBank/DDBJ whole genome shotgun (WGS) entry which is preliminary data.</text>
</comment>